<sequence>GRKVEEVIVVSNATVLIGLAKIGKLDLLPGIFSKVYIPEEVFKELVPERSKKPGSWEIEKAEWIERKSVTGQTEVRLLMASLDQGEAEVLVLGKEMKADLILLDEEKARKAAAIASFEVMGLVGLLILAKNLGLIEQVGPYIEELRRKNFRISEKIVLEGLKKAGEVG</sequence>
<evidence type="ECO:0000313" key="2">
    <source>
        <dbReference type="Proteomes" id="UP000585609"/>
    </source>
</evidence>
<protein>
    <recommendedName>
        <fullName evidence="3">DUF3368 domain-containing protein</fullName>
    </recommendedName>
</protein>
<dbReference type="AlphaFoldDB" id="A0A6V8NT92"/>
<evidence type="ECO:0008006" key="3">
    <source>
        <dbReference type="Google" id="ProtNLM"/>
    </source>
</evidence>
<dbReference type="InterPro" id="IPR021799">
    <property type="entry name" value="PIN-like_prokaryotic"/>
</dbReference>
<dbReference type="EMBL" id="BLRW01000133">
    <property type="protein sequence ID" value="GFP23552.1"/>
    <property type="molecule type" value="Genomic_DNA"/>
</dbReference>
<reference evidence="1 2" key="1">
    <citation type="journal article" date="2020" name="Front. Microbiol.">
        <title>Single-cell genomics of novel Actinobacteria with the Wood-Ljungdahl pathway discovered in a serpentinizing system.</title>
        <authorList>
            <person name="Merino N."/>
            <person name="Kawai M."/>
            <person name="Boyd E.S."/>
            <person name="Colman D.R."/>
            <person name="McGlynn S.E."/>
            <person name="Nealson K.H."/>
            <person name="Kurokawa K."/>
            <person name="Hongoh Y."/>
        </authorList>
    </citation>
    <scope>NUCLEOTIDE SEQUENCE [LARGE SCALE GENOMIC DNA]</scope>
    <source>
        <strain evidence="1 2">S09_30</strain>
    </source>
</reference>
<name>A0A6V8NT92_9ACTN</name>
<gene>
    <name evidence="1" type="ORF">HKBW3S09_01017</name>
</gene>
<dbReference type="Proteomes" id="UP000585609">
    <property type="component" value="Unassembled WGS sequence"/>
</dbReference>
<proteinExistence type="predicted"/>
<accession>A0A6V8NT92</accession>
<comment type="caution">
    <text evidence="1">The sequence shown here is derived from an EMBL/GenBank/DDBJ whole genome shotgun (WGS) entry which is preliminary data.</text>
</comment>
<organism evidence="1 2">
    <name type="scientific">Candidatus Hakubella thermalkaliphila</name>
    <dbReference type="NCBI Taxonomy" id="2754717"/>
    <lineage>
        <taxon>Bacteria</taxon>
        <taxon>Bacillati</taxon>
        <taxon>Actinomycetota</taxon>
        <taxon>Actinomycetota incertae sedis</taxon>
        <taxon>Candidatus Hakubellales</taxon>
        <taxon>Candidatus Hakubellaceae</taxon>
        <taxon>Candidatus Hakubella</taxon>
    </lineage>
</organism>
<dbReference type="PANTHER" id="PTHR39550:SF1">
    <property type="entry name" value="SLL0658 PROTEIN"/>
    <property type="match status" value="1"/>
</dbReference>
<evidence type="ECO:0000313" key="1">
    <source>
        <dbReference type="EMBL" id="GFP23552.1"/>
    </source>
</evidence>
<dbReference type="PANTHER" id="PTHR39550">
    <property type="entry name" value="SLL0658 PROTEIN"/>
    <property type="match status" value="1"/>
</dbReference>
<feature type="non-terminal residue" evidence="1">
    <location>
        <position position="1"/>
    </location>
</feature>
<dbReference type="Pfam" id="PF11848">
    <property type="entry name" value="DUF3368"/>
    <property type="match status" value="1"/>
</dbReference>